<feature type="domain" description="HTH marR-type" evidence="4">
    <location>
        <begin position="30"/>
        <end position="88"/>
    </location>
</feature>
<sequence>MPTRKTPAEPDGKAVLRYTERFAGVLREAGLPRMPALVFVCLYASEAESLSAAELAERLGVSLASISGAVRMLTGAGIIVRERPAGERQDRFRVDADVWLNIMRSRDVALARWEEQIRAGIEVAGPDSVAGRRLAESLAFFDFMRRELTDMLRRWEATGRSGA</sequence>
<dbReference type="PANTHER" id="PTHR38465:SF2">
    <property type="entry name" value="HTH-TYPE TRANSCRIPTIONAL REGULATOR MMPR5"/>
    <property type="match status" value="1"/>
</dbReference>
<dbReference type="EMBL" id="MAXA01000219">
    <property type="protein sequence ID" value="OHV27636.1"/>
    <property type="molecule type" value="Genomic_DNA"/>
</dbReference>
<keyword evidence="2" id="KW-0238">DNA-binding</keyword>
<comment type="caution">
    <text evidence="5">The sequence shown here is derived from an EMBL/GenBank/DDBJ whole genome shotgun (WGS) entry which is preliminary data.</text>
</comment>
<gene>
    <name evidence="5" type="ORF">BBK14_20105</name>
</gene>
<dbReference type="Proteomes" id="UP000179769">
    <property type="component" value="Unassembled WGS sequence"/>
</dbReference>
<proteinExistence type="predicted"/>
<dbReference type="PANTHER" id="PTHR38465">
    <property type="entry name" value="HTH-TYPE TRANSCRIPTIONAL REGULATOR MJ1563-RELATED"/>
    <property type="match status" value="1"/>
</dbReference>
<keyword evidence="3" id="KW-0804">Transcription</keyword>
<accession>A0A1S1Q215</accession>
<evidence type="ECO:0000256" key="3">
    <source>
        <dbReference type="ARBA" id="ARBA00023163"/>
    </source>
</evidence>
<evidence type="ECO:0000259" key="4">
    <source>
        <dbReference type="Pfam" id="PF12802"/>
    </source>
</evidence>
<dbReference type="InterPro" id="IPR052362">
    <property type="entry name" value="HTH-GbsR_regulator"/>
</dbReference>
<protein>
    <submittedName>
        <fullName evidence="5">MarR family transcriptional regulator</fullName>
    </submittedName>
</protein>
<dbReference type="SUPFAM" id="SSF46785">
    <property type="entry name" value="Winged helix' DNA-binding domain"/>
    <property type="match status" value="1"/>
</dbReference>
<keyword evidence="6" id="KW-1185">Reference proteome</keyword>
<dbReference type="GO" id="GO:0003700">
    <property type="term" value="F:DNA-binding transcription factor activity"/>
    <property type="evidence" value="ECO:0007669"/>
    <property type="project" value="InterPro"/>
</dbReference>
<evidence type="ECO:0000256" key="1">
    <source>
        <dbReference type="ARBA" id="ARBA00023015"/>
    </source>
</evidence>
<dbReference type="AlphaFoldDB" id="A0A1S1Q215"/>
<dbReference type="Gene3D" id="1.10.10.10">
    <property type="entry name" value="Winged helix-like DNA-binding domain superfamily/Winged helix DNA-binding domain"/>
    <property type="match status" value="1"/>
</dbReference>
<dbReference type="InterPro" id="IPR036390">
    <property type="entry name" value="WH_DNA-bd_sf"/>
</dbReference>
<organism evidence="5 6">
    <name type="scientific">Parafrankia soli</name>
    <dbReference type="NCBI Taxonomy" id="2599596"/>
    <lineage>
        <taxon>Bacteria</taxon>
        <taxon>Bacillati</taxon>
        <taxon>Actinomycetota</taxon>
        <taxon>Actinomycetes</taxon>
        <taxon>Frankiales</taxon>
        <taxon>Frankiaceae</taxon>
        <taxon>Parafrankia</taxon>
    </lineage>
</organism>
<evidence type="ECO:0000313" key="6">
    <source>
        <dbReference type="Proteomes" id="UP000179769"/>
    </source>
</evidence>
<dbReference type="Pfam" id="PF12802">
    <property type="entry name" value="MarR_2"/>
    <property type="match status" value="1"/>
</dbReference>
<evidence type="ECO:0000313" key="5">
    <source>
        <dbReference type="EMBL" id="OHV27636.1"/>
    </source>
</evidence>
<dbReference type="GO" id="GO:0003677">
    <property type="term" value="F:DNA binding"/>
    <property type="evidence" value="ECO:0007669"/>
    <property type="project" value="UniProtKB-KW"/>
</dbReference>
<keyword evidence="1" id="KW-0805">Transcription regulation</keyword>
<dbReference type="InterPro" id="IPR000835">
    <property type="entry name" value="HTH_MarR-typ"/>
</dbReference>
<dbReference type="InterPro" id="IPR036388">
    <property type="entry name" value="WH-like_DNA-bd_sf"/>
</dbReference>
<reference evidence="6" key="1">
    <citation type="submission" date="2016-07" db="EMBL/GenBank/DDBJ databases">
        <title>Frankia sp. NRRL B-16219 Genome sequencing.</title>
        <authorList>
            <person name="Ghodhbane-Gtari F."/>
            <person name="Swanson E."/>
            <person name="Gueddou A."/>
            <person name="Louati M."/>
            <person name="Nouioui I."/>
            <person name="Hezbri K."/>
            <person name="Abebe-Akele F."/>
            <person name="Simpson S."/>
            <person name="Morris K."/>
            <person name="Thomas K."/>
            <person name="Gtari M."/>
            <person name="Tisa L.S."/>
        </authorList>
    </citation>
    <scope>NUCLEOTIDE SEQUENCE [LARGE SCALE GENOMIC DNA]</scope>
    <source>
        <strain evidence="6">NRRL B-16219</strain>
    </source>
</reference>
<evidence type="ECO:0000256" key="2">
    <source>
        <dbReference type="ARBA" id="ARBA00023125"/>
    </source>
</evidence>
<dbReference type="RefSeq" id="WP_071064623.1">
    <property type="nucleotide sequence ID" value="NZ_JBFLUH010000047.1"/>
</dbReference>
<name>A0A1S1Q215_9ACTN</name>